<dbReference type="Pfam" id="PF02706">
    <property type="entry name" value="Wzz"/>
    <property type="match status" value="1"/>
</dbReference>
<dbReference type="Pfam" id="PF23607">
    <property type="entry name" value="WZC_N"/>
    <property type="match status" value="1"/>
</dbReference>
<evidence type="ECO:0000256" key="15">
    <source>
        <dbReference type="ARBA" id="ARBA00054296"/>
    </source>
</evidence>
<evidence type="ECO:0000256" key="9">
    <source>
        <dbReference type="ARBA" id="ARBA00022840"/>
    </source>
</evidence>
<evidence type="ECO:0000313" key="21">
    <source>
        <dbReference type="EMBL" id="CAG2146128.1"/>
    </source>
</evidence>
<keyword evidence="5 21" id="KW-0808">Transferase</keyword>
<keyword evidence="7" id="KW-0547">Nucleotide-binding</keyword>
<dbReference type="CDD" id="cd05387">
    <property type="entry name" value="BY-kinase"/>
    <property type="match status" value="1"/>
</dbReference>
<evidence type="ECO:0000256" key="16">
    <source>
        <dbReference type="ARBA" id="ARBA00067833"/>
    </source>
</evidence>
<dbReference type="InterPro" id="IPR025669">
    <property type="entry name" value="AAA_dom"/>
</dbReference>
<dbReference type="Pfam" id="PF13807">
    <property type="entry name" value="GNVR"/>
    <property type="match status" value="1"/>
</dbReference>
<evidence type="ECO:0000256" key="13">
    <source>
        <dbReference type="ARBA" id="ARBA00023169"/>
    </source>
</evidence>
<keyword evidence="3" id="KW-1003">Cell membrane</keyword>
<keyword evidence="9" id="KW-0067">ATP-binding</keyword>
<accession>A0A916IY74</accession>
<dbReference type="InterPro" id="IPR005702">
    <property type="entry name" value="Wzc-like_C"/>
</dbReference>
<keyword evidence="11 19" id="KW-0472">Membrane</keyword>
<organism evidence="21 22">
    <name type="scientific">Cupriavidus yeoncheonensis</name>
    <dbReference type="NCBI Taxonomy" id="1462994"/>
    <lineage>
        <taxon>Bacteria</taxon>
        <taxon>Pseudomonadati</taxon>
        <taxon>Pseudomonadota</taxon>
        <taxon>Betaproteobacteria</taxon>
        <taxon>Burkholderiales</taxon>
        <taxon>Burkholderiaceae</taxon>
        <taxon>Cupriavidus</taxon>
    </lineage>
</organism>
<evidence type="ECO:0000256" key="1">
    <source>
        <dbReference type="ARBA" id="ARBA00004429"/>
    </source>
</evidence>
<gene>
    <name evidence="21" type="primary">wzc</name>
    <name evidence="21" type="ORF">LMG31506_03330</name>
</gene>
<feature type="transmembrane region" description="Helical" evidence="19">
    <location>
        <begin position="451"/>
        <end position="470"/>
    </location>
</feature>
<keyword evidence="8 21" id="KW-0418">Kinase</keyword>
<dbReference type="NCBIfam" id="TIGR01007">
    <property type="entry name" value="eps_fam"/>
    <property type="match status" value="1"/>
</dbReference>
<dbReference type="GO" id="GO:0004713">
    <property type="term" value="F:protein tyrosine kinase activity"/>
    <property type="evidence" value="ECO:0007669"/>
    <property type="project" value="UniProtKB-KW"/>
</dbReference>
<evidence type="ECO:0000256" key="5">
    <source>
        <dbReference type="ARBA" id="ARBA00022679"/>
    </source>
</evidence>
<dbReference type="InterPro" id="IPR032807">
    <property type="entry name" value="GNVR"/>
</dbReference>
<dbReference type="InterPro" id="IPR050445">
    <property type="entry name" value="Bact_polysacc_biosynth/exp"/>
</dbReference>
<dbReference type="PANTHER" id="PTHR32309:SF32">
    <property type="entry name" value="TYROSINE-PROTEIN KINASE ETK-RELATED"/>
    <property type="match status" value="1"/>
</dbReference>
<name>A0A916IY74_9BURK</name>
<dbReference type="GO" id="GO:0005524">
    <property type="term" value="F:ATP binding"/>
    <property type="evidence" value="ECO:0007669"/>
    <property type="project" value="UniProtKB-KW"/>
</dbReference>
<feature type="transmembrane region" description="Helical" evidence="19">
    <location>
        <begin position="33"/>
        <end position="54"/>
    </location>
</feature>
<keyword evidence="18" id="KW-0175">Coiled coil</keyword>
<dbReference type="Pfam" id="PF13614">
    <property type="entry name" value="AAA_31"/>
    <property type="match status" value="1"/>
</dbReference>
<dbReference type="EMBL" id="CAJPUY010000011">
    <property type="protein sequence ID" value="CAG2146128.1"/>
    <property type="molecule type" value="Genomic_DNA"/>
</dbReference>
<dbReference type="InterPro" id="IPR003593">
    <property type="entry name" value="AAA+_ATPase"/>
</dbReference>
<evidence type="ECO:0000256" key="19">
    <source>
        <dbReference type="SAM" id="Phobius"/>
    </source>
</evidence>
<dbReference type="Gene3D" id="3.40.50.300">
    <property type="entry name" value="P-loop containing nucleotide triphosphate hydrolases"/>
    <property type="match status" value="1"/>
</dbReference>
<comment type="caution">
    <text evidence="21">The sequence shown here is derived from an EMBL/GenBank/DDBJ whole genome shotgun (WGS) entry which is preliminary data.</text>
</comment>
<dbReference type="SUPFAM" id="SSF52540">
    <property type="entry name" value="P-loop containing nucleoside triphosphate hydrolases"/>
    <property type="match status" value="1"/>
</dbReference>
<evidence type="ECO:0000256" key="17">
    <source>
        <dbReference type="ARBA" id="ARBA00081049"/>
    </source>
</evidence>
<keyword evidence="22" id="KW-1185">Reference proteome</keyword>
<protein>
    <recommendedName>
        <fullName evidence="16">Putative tyrosine-protein kinase EpsB</fullName>
    </recommendedName>
    <alternativeName>
        <fullName evidence="17">EPS I polysaccharide export protein EpsB</fullName>
    </alternativeName>
</protein>
<keyword evidence="12" id="KW-0829">Tyrosine-protein kinase</keyword>
<dbReference type="GO" id="GO:0042802">
    <property type="term" value="F:identical protein binding"/>
    <property type="evidence" value="ECO:0007669"/>
    <property type="project" value="UniProtKB-ARBA"/>
</dbReference>
<evidence type="ECO:0000259" key="20">
    <source>
        <dbReference type="SMART" id="SM00382"/>
    </source>
</evidence>
<comment type="catalytic activity">
    <reaction evidence="14">
        <text>L-tyrosyl-[protein] + ATP = O-phospho-L-tyrosyl-[protein] + ADP + H(+)</text>
        <dbReference type="Rhea" id="RHEA:10596"/>
        <dbReference type="Rhea" id="RHEA-COMP:10136"/>
        <dbReference type="Rhea" id="RHEA-COMP:20101"/>
        <dbReference type="ChEBI" id="CHEBI:15378"/>
        <dbReference type="ChEBI" id="CHEBI:30616"/>
        <dbReference type="ChEBI" id="CHEBI:46858"/>
        <dbReference type="ChEBI" id="CHEBI:61978"/>
        <dbReference type="ChEBI" id="CHEBI:456216"/>
    </reaction>
</comment>
<keyword evidence="4" id="KW-0997">Cell inner membrane</keyword>
<dbReference type="InterPro" id="IPR005700">
    <property type="entry name" value="EPS_ExoP-like"/>
</dbReference>
<evidence type="ECO:0000313" key="22">
    <source>
        <dbReference type="Proteomes" id="UP000672934"/>
    </source>
</evidence>
<evidence type="ECO:0000256" key="3">
    <source>
        <dbReference type="ARBA" id="ARBA00022475"/>
    </source>
</evidence>
<evidence type="ECO:0000256" key="10">
    <source>
        <dbReference type="ARBA" id="ARBA00022989"/>
    </source>
</evidence>
<feature type="domain" description="AAA+ ATPase" evidence="20">
    <location>
        <begin position="544"/>
        <end position="695"/>
    </location>
</feature>
<comment type="similarity">
    <text evidence="2">Belongs to the etk/wzc family.</text>
</comment>
<proteinExistence type="inferred from homology"/>
<dbReference type="GO" id="GO:0000271">
    <property type="term" value="P:polysaccharide biosynthetic process"/>
    <property type="evidence" value="ECO:0007669"/>
    <property type="project" value="UniProtKB-KW"/>
</dbReference>
<feature type="coiled-coil region" evidence="18">
    <location>
        <begin position="280"/>
        <end position="358"/>
    </location>
</feature>
<evidence type="ECO:0000256" key="14">
    <source>
        <dbReference type="ARBA" id="ARBA00053015"/>
    </source>
</evidence>
<dbReference type="GO" id="GO:0005886">
    <property type="term" value="C:plasma membrane"/>
    <property type="evidence" value="ECO:0007669"/>
    <property type="project" value="UniProtKB-SubCell"/>
</dbReference>
<evidence type="ECO:0000256" key="6">
    <source>
        <dbReference type="ARBA" id="ARBA00022692"/>
    </source>
</evidence>
<dbReference type="InterPro" id="IPR027417">
    <property type="entry name" value="P-loop_NTPase"/>
</dbReference>
<keyword evidence="6 19" id="KW-0812">Transmembrane</keyword>
<evidence type="ECO:0000256" key="7">
    <source>
        <dbReference type="ARBA" id="ARBA00022741"/>
    </source>
</evidence>
<dbReference type="SMART" id="SM00382">
    <property type="entry name" value="AAA"/>
    <property type="match status" value="1"/>
</dbReference>
<dbReference type="InterPro" id="IPR003856">
    <property type="entry name" value="LPS_length_determ_N"/>
</dbReference>
<comment type="function">
    <text evidence="15">Probably involved in polymerization and/or export of exopolysaccharide EPS I which functions as a virulence factor. May be involved in an ATP-dependent process in the pathway for EPS I production, possibly export of the trimeric repeat units across the inner membrane or their polymerization.</text>
</comment>
<evidence type="ECO:0000256" key="18">
    <source>
        <dbReference type="SAM" id="Coils"/>
    </source>
</evidence>
<evidence type="ECO:0000256" key="2">
    <source>
        <dbReference type="ARBA" id="ARBA00008883"/>
    </source>
</evidence>
<evidence type="ECO:0000256" key="11">
    <source>
        <dbReference type="ARBA" id="ARBA00023136"/>
    </source>
</evidence>
<dbReference type="Proteomes" id="UP000672934">
    <property type="component" value="Unassembled WGS sequence"/>
</dbReference>
<dbReference type="RefSeq" id="WP_211948266.1">
    <property type="nucleotide sequence ID" value="NZ_CAJPUY010000011.1"/>
</dbReference>
<evidence type="ECO:0000256" key="12">
    <source>
        <dbReference type="ARBA" id="ARBA00023137"/>
    </source>
</evidence>
<dbReference type="AlphaFoldDB" id="A0A916IY74"/>
<reference evidence="21" key="1">
    <citation type="submission" date="2021-03" db="EMBL/GenBank/DDBJ databases">
        <authorList>
            <person name="Peeters C."/>
        </authorList>
    </citation>
    <scope>NUCLEOTIDE SEQUENCE</scope>
    <source>
        <strain evidence="21">LMG 31506</strain>
    </source>
</reference>
<dbReference type="NCBIfam" id="TIGR01005">
    <property type="entry name" value="eps_transp_fam"/>
    <property type="match status" value="1"/>
</dbReference>
<evidence type="ECO:0000256" key="4">
    <source>
        <dbReference type="ARBA" id="ARBA00022519"/>
    </source>
</evidence>
<keyword evidence="10 19" id="KW-1133">Transmembrane helix</keyword>
<dbReference type="PANTHER" id="PTHR32309">
    <property type="entry name" value="TYROSINE-PROTEIN KINASE"/>
    <property type="match status" value="1"/>
</dbReference>
<evidence type="ECO:0000256" key="8">
    <source>
        <dbReference type="ARBA" id="ARBA00022777"/>
    </source>
</evidence>
<comment type="subcellular location">
    <subcellularLocation>
        <location evidence="1">Cell inner membrane</location>
        <topology evidence="1">Multi-pass membrane protein</topology>
    </subcellularLocation>
</comment>
<keyword evidence="13" id="KW-0270">Exopolysaccharide synthesis</keyword>
<dbReference type="FunFam" id="3.40.50.300:FF:000527">
    <property type="entry name" value="Tyrosine-protein kinase etk"/>
    <property type="match status" value="1"/>
</dbReference>
<sequence length="744" mass="80863">MKTAGLGEETTSGRDARTAAVDLTAYIDVVVRYRWTFVITIVLTVAAGVLYAVLSRPIYRSDIVVQLEQSRSDPAAPSLNSTFAPLFNHKPVANAEVELLRSRMIVGKAVDNLRLHIEATPRYFPLLGKAIASFRTGLSVPGLFGWGGFAWGNESIVVDRLDTPATMEGRKILLTALGHGSYKVEFSSDNASATGSIGHPLSIETAAGTVNLLVSDISGNPGTRYVLRRLARNDAIAQLQGSLNISERGKESGVIGISLEGTSPEKTAAILNDIGQAYVDQNVRRMAEEAENSLSFLESQLPRLRQQAEAAESKYNATRNQRGTVDLGEESKLILAQSVQIQTKLQELRQRRQELAARFTANHPSIGLVDSQIASLTAQLNEVSARIRKVPDVEQQVLRSMQDVKVSTDTLKSLLNDVQQLRLMKASKVGNARLIDPAEVPIKPVRPNPGMIVMFSLVLGVVGGVVLVIVRHAMDGGVADADEIEQQTGMTVYGTIPFSLLQGHQEPVGEAAGTLLARDHPDDPATESLRNFRTALQFALASSKRRIVAFTGPSPGVGKSFVCANFAAIASTGRRVILVDADLRRGRLHQRFSQPRSPGLSELLMGAPMDRVVRHEVAPGLDFIPTGSEPPNAADLLSGQEMLKLLDHLSSRYDLVLLDTPPVLAASDAAILASKADAVFLVARADTTTIDELMSSQRELRQAGAEVKGVLFNGLNVEGRWYRSHYYFGKYRYLSHYQQKPKRA</sequence>